<gene>
    <name evidence="2" type="ORF">SteCoe_16840</name>
</gene>
<dbReference type="EMBL" id="MPUH01000339">
    <property type="protein sequence ID" value="OMJ82488.1"/>
    <property type="molecule type" value="Genomic_DNA"/>
</dbReference>
<comment type="caution">
    <text evidence="2">The sequence shown here is derived from an EMBL/GenBank/DDBJ whole genome shotgun (WGS) entry which is preliminary data.</text>
</comment>
<organism evidence="2 3">
    <name type="scientific">Stentor coeruleus</name>
    <dbReference type="NCBI Taxonomy" id="5963"/>
    <lineage>
        <taxon>Eukaryota</taxon>
        <taxon>Sar</taxon>
        <taxon>Alveolata</taxon>
        <taxon>Ciliophora</taxon>
        <taxon>Postciliodesmatophora</taxon>
        <taxon>Heterotrichea</taxon>
        <taxon>Heterotrichida</taxon>
        <taxon>Stentoridae</taxon>
        <taxon>Stentor</taxon>
    </lineage>
</organism>
<feature type="compositionally biased region" description="Basic and acidic residues" evidence="1">
    <location>
        <begin position="1"/>
        <end position="14"/>
    </location>
</feature>
<proteinExistence type="predicted"/>
<reference evidence="2 3" key="1">
    <citation type="submission" date="2016-11" db="EMBL/GenBank/DDBJ databases">
        <title>The macronuclear genome of Stentor coeruleus: a giant cell with tiny introns.</title>
        <authorList>
            <person name="Slabodnick M."/>
            <person name="Ruby J.G."/>
            <person name="Reiff S.B."/>
            <person name="Swart E.C."/>
            <person name="Gosai S."/>
            <person name="Prabakaran S."/>
            <person name="Witkowska E."/>
            <person name="Larue G.E."/>
            <person name="Fisher S."/>
            <person name="Freeman R.M."/>
            <person name="Gunawardena J."/>
            <person name="Chu W."/>
            <person name="Stover N.A."/>
            <person name="Gregory B.D."/>
            <person name="Nowacki M."/>
            <person name="Derisi J."/>
            <person name="Roy S.W."/>
            <person name="Marshall W.F."/>
            <person name="Sood P."/>
        </authorList>
    </citation>
    <scope>NUCLEOTIDE SEQUENCE [LARGE SCALE GENOMIC DNA]</scope>
    <source>
        <strain evidence="2">WM001</strain>
    </source>
</reference>
<keyword evidence="3" id="KW-1185">Reference proteome</keyword>
<feature type="region of interest" description="Disordered" evidence="1">
    <location>
        <begin position="1"/>
        <end position="20"/>
    </location>
</feature>
<evidence type="ECO:0000313" key="2">
    <source>
        <dbReference type="EMBL" id="OMJ82488.1"/>
    </source>
</evidence>
<name>A0A1R2C0E2_9CILI</name>
<protein>
    <submittedName>
        <fullName evidence="2">Uncharacterized protein</fullName>
    </submittedName>
</protein>
<sequence length="102" mass="11751">MEVKENTSGEHIQDSHAGISIELENQSERKRLDVPLGFAENAKSTFASDFSDINDKSRNNSDFHETVNKYQLPTYYGARIMNKSQDKKDELIIQYKCDCILF</sequence>
<accession>A0A1R2C0E2</accession>
<dbReference type="AlphaFoldDB" id="A0A1R2C0E2"/>
<evidence type="ECO:0000256" key="1">
    <source>
        <dbReference type="SAM" id="MobiDB-lite"/>
    </source>
</evidence>
<dbReference type="Proteomes" id="UP000187209">
    <property type="component" value="Unassembled WGS sequence"/>
</dbReference>
<evidence type="ECO:0000313" key="3">
    <source>
        <dbReference type="Proteomes" id="UP000187209"/>
    </source>
</evidence>